<sequence>MKFNIDDNTSMALKKSLDSKNKDAVRIVIKGFG</sequence>
<name>A0A381J6Q4_9CLOT</name>
<reference evidence="1 2" key="1">
    <citation type="submission" date="2018-06" db="EMBL/GenBank/DDBJ databases">
        <authorList>
            <consortium name="Pathogen Informatics"/>
            <person name="Doyle S."/>
        </authorList>
    </citation>
    <scope>NUCLEOTIDE SEQUENCE [LARGE SCALE GENOMIC DNA]</scope>
    <source>
        <strain evidence="1 2">NCTC9836</strain>
    </source>
</reference>
<accession>A0A381J6Q4</accession>
<gene>
    <name evidence="1" type="ORF">NCTC9836_00384</name>
</gene>
<keyword evidence="2" id="KW-1185">Reference proteome</keyword>
<organism evidence="1 2">
    <name type="scientific">Clostridium putrefaciens</name>
    <dbReference type="NCBI Taxonomy" id="99675"/>
    <lineage>
        <taxon>Bacteria</taxon>
        <taxon>Bacillati</taxon>
        <taxon>Bacillota</taxon>
        <taxon>Clostridia</taxon>
        <taxon>Eubacteriales</taxon>
        <taxon>Clostridiaceae</taxon>
        <taxon>Clostridium</taxon>
    </lineage>
</organism>
<evidence type="ECO:0000313" key="2">
    <source>
        <dbReference type="Proteomes" id="UP000254664"/>
    </source>
</evidence>
<dbReference type="AlphaFoldDB" id="A0A381J6Q4"/>
<dbReference type="Proteomes" id="UP000254664">
    <property type="component" value="Unassembled WGS sequence"/>
</dbReference>
<protein>
    <submittedName>
        <fullName evidence="1">Uncharacterized protein</fullName>
    </submittedName>
</protein>
<proteinExistence type="predicted"/>
<dbReference type="EMBL" id="UFWZ01000001">
    <property type="protein sequence ID" value="SUY45655.1"/>
    <property type="molecule type" value="Genomic_DNA"/>
</dbReference>
<evidence type="ECO:0000313" key="1">
    <source>
        <dbReference type="EMBL" id="SUY45655.1"/>
    </source>
</evidence>